<dbReference type="Gramene" id="AET2Gv20176100.1">
    <property type="protein sequence ID" value="AET2Gv20176100.1"/>
    <property type="gene ID" value="AET2Gv20176100"/>
</dbReference>
<reference evidence="2" key="4">
    <citation type="submission" date="2019-03" db="UniProtKB">
        <authorList>
            <consortium name="EnsemblPlants"/>
        </authorList>
    </citation>
    <scope>IDENTIFICATION</scope>
</reference>
<evidence type="ECO:0000313" key="2">
    <source>
        <dbReference type="EnsemblPlants" id="AET2Gv20176100.1"/>
    </source>
</evidence>
<name>A0A453AKM7_AEGTS</name>
<dbReference type="Pfam" id="PF13966">
    <property type="entry name" value="zf-RVT"/>
    <property type="match status" value="1"/>
</dbReference>
<evidence type="ECO:0000259" key="1">
    <source>
        <dbReference type="Pfam" id="PF13966"/>
    </source>
</evidence>
<evidence type="ECO:0000313" key="3">
    <source>
        <dbReference type="Proteomes" id="UP000015105"/>
    </source>
</evidence>
<proteinExistence type="predicted"/>
<dbReference type="EnsemblPlants" id="AET2Gv20176100.1">
    <property type="protein sequence ID" value="AET2Gv20176100.1"/>
    <property type="gene ID" value="AET2Gv20176100"/>
</dbReference>
<reference evidence="3" key="1">
    <citation type="journal article" date="2014" name="Science">
        <title>Ancient hybridizations among the ancestral genomes of bread wheat.</title>
        <authorList>
            <consortium name="International Wheat Genome Sequencing Consortium,"/>
            <person name="Marcussen T."/>
            <person name="Sandve S.R."/>
            <person name="Heier L."/>
            <person name="Spannagl M."/>
            <person name="Pfeifer M."/>
            <person name="Jakobsen K.S."/>
            <person name="Wulff B.B."/>
            <person name="Steuernagel B."/>
            <person name="Mayer K.F."/>
            <person name="Olsen O.A."/>
        </authorList>
    </citation>
    <scope>NUCLEOTIDE SEQUENCE [LARGE SCALE GENOMIC DNA]</scope>
    <source>
        <strain evidence="3">cv. AL8/78</strain>
    </source>
</reference>
<organism evidence="2 3">
    <name type="scientific">Aegilops tauschii subsp. strangulata</name>
    <name type="common">Goatgrass</name>
    <dbReference type="NCBI Taxonomy" id="200361"/>
    <lineage>
        <taxon>Eukaryota</taxon>
        <taxon>Viridiplantae</taxon>
        <taxon>Streptophyta</taxon>
        <taxon>Embryophyta</taxon>
        <taxon>Tracheophyta</taxon>
        <taxon>Spermatophyta</taxon>
        <taxon>Magnoliopsida</taxon>
        <taxon>Liliopsida</taxon>
        <taxon>Poales</taxon>
        <taxon>Poaceae</taxon>
        <taxon>BOP clade</taxon>
        <taxon>Pooideae</taxon>
        <taxon>Triticodae</taxon>
        <taxon>Triticeae</taxon>
        <taxon>Triticinae</taxon>
        <taxon>Aegilops</taxon>
    </lineage>
</organism>
<reference evidence="2" key="5">
    <citation type="journal article" date="2021" name="G3 (Bethesda)">
        <title>Aegilops tauschii genome assembly Aet v5.0 features greater sequence contiguity and improved annotation.</title>
        <authorList>
            <person name="Wang L."/>
            <person name="Zhu T."/>
            <person name="Rodriguez J.C."/>
            <person name="Deal K.R."/>
            <person name="Dubcovsky J."/>
            <person name="McGuire P.E."/>
            <person name="Lux T."/>
            <person name="Spannagl M."/>
            <person name="Mayer K.F.X."/>
            <person name="Baldrich P."/>
            <person name="Meyers B.C."/>
            <person name="Huo N."/>
            <person name="Gu Y.Q."/>
            <person name="Zhou H."/>
            <person name="Devos K.M."/>
            <person name="Bennetzen J.L."/>
            <person name="Unver T."/>
            <person name="Budak H."/>
            <person name="Gulick P.J."/>
            <person name="Galiba G."/>
            <person name="Kalapos B."/>
            <person name="Nelson D.R."/>
            <person name="Li P."/>
            <person name="You F.M."/>
            <person name="Luo M.C."/>
            <person name="Dvorak J."/>
        </authorList>
    </citation>
    <scope>NUCLEOTIDE SEQUENCE [LARGE SCALE GENOMIC DNA]</scope>
    <source>
        <strain evidence="2">cv. AL8/78</strain>
    </source>
</reference>
<reference evidence="2" key="3">
    <citation type="journal article" date="2017" name="Nature">
        <title>Genome sequence of the progenitor of the wheat D genome Aegilops tauschii.</title>
        <authorList>
            <person name="Luo M.C."/>
            <person name="Gu Y.Q."/>
            <person name="Puiu D."/>
            <person name="Wang H."/>
            <person name="Twardziok S.O."/>
            <person name="Deal K.R."/>
            <person name="Huo N."/>
            <person name="Zhu T."/>
            <person name="Wang L."/>
            <person name="Wang Y."/>
            <person name="McGuire P.E."/>
            <person name="Liu S."/>
            <person name="Long H."/>
            <person name="Ramasamy R.K."/>
            <person name="Rodriguez J.C."/>
            <person name="Van S.L."/>
            <person name="Yuan L."/>
            <person name="Wang Z."/>
            <person name="Xia Z."/>
            <person name="Xiao L."/>
            <person name="Anderson O.D."/>
            <person name="Ouyang S."/>
            <person name="Liang Y."/>
            <person name="Zimin A.V."/>
            <person name="Pertea G."/>
            <person name="Qi P."/>
            <person name="Bennetzen J.L."/>
            <person name="Dai X."/>
            <person name="Dawson M.W."/>
            <person name="Muller H.G."/>
            <person name="Kugler K."/>
            <person name="Rivarola-Duarte L."/>
            <person name="Spannagl M."/>
            <person name="Mayer K.F.X."/>
            <person name="Lu F.H."/>
            <person name="Bevan M.W."/>
            <person name="Leroy P."/>
            <person name="Li P."/>
            <person name="You F.M."/>
            <person name="Sun Q."/>
            <person name="Liu Z."/>
            <person name="Lyons E."/>
            <person name="Wicker T."/>
            <person name="Salzberg S.L."/>
            <person name="Devos K.M."/>
            <person name="Dvorak J."/>
        </authorList>
    </citation>
    <scope>NUCLEOTIDE SEQUENCE [LARGE SCALE GENOMIC DNA]</scope>
    <source>
        <strain evidence="2">cv. AL8/78</strain>
    </source>
</reference>
<keyword evidence="3" id="KW-1185">Reference proteome</keyword>
<dbReference type="InterPro" id="IPR026960">
    <property type="entry name" value="RVT-Znf"/>
</dbReference>
<protein>
    <recommendedName>
        <fullName evidence="1">Reverse transcriptase zinc-binding domain-containing protein</fullName>
    </recommendedName>
</protein>
<reference evidence="3" key="2">
    <citation type="journal article" date="2017" name="Nat. Plants">
        <title>The Aegilops tauschii genome reveals multiple impacts of transposons.</title>
        <authorList>
            <person name="Zhao G."/>
            <person name="Zou C."/>
            <person name="Li K."/>
            <person name="Wang K."/>
            <person name="Li T."/>
            <person name="Gao L."/>
            <person name="Zhang X."/>
            <person name="Wang H."/>
            <person name="Yang Z."/>
            <person name="Liu X."/>
            <person name="Jiang W."/>
            <person name="Mao L."/>
            <person name="Kong X."/>
            <person name="Jiao Y."/>
            <person name="Jia J."/>
        </authorList>
    </citation>
    <scope>NUCLEOTIDE SEQUENCE [LARGE SCALE GENOMIC DNA]</scope>
    <source>
        <strain evidence="3">cv. AL8/78</strain>
    </source>
</reference>
<feature type="domain" description="Reverse transcriptase zinc-binding" evidence="1">
    <location>
        <begin position="34"/>
        <end position="72"/>
    </location>
</feature>
<dbReference type="AlphaFoldDB" id="A0A453AKM7"/>
<sequence length="73" mass="8580">AVIEYVNLWRKLQLVALSDEPDHLSWKWTTNGVYSASSCYRALFHDSTSSPCWKLLWKSWAPLNNKVFLWLAH</sequence>
<accession>A0A453AKM7</accession>
<dbReference type="Proteomes" id="UP000015105">
    <property type="component" value="Chromosome 2D"/>
</dbReference>